<evidence type="ECO:0000256" key="1">
    <source>
        <dbReference type="SAM" id="Phobius"/>
    </source>
</evidence>
<proteinExistence type="predicted"/>
<keyword evidence="1" id="KW-0472">Membrane</keyword>
<keyword evidence="1" id="KW-1133">Transmembrane helix</keyword>
<dbReference type="RefSeq" id="WP_103239541.1">
    <property type="nucleotide sequence ID" value="NZ_JANJZD010000001.1"/>
</dbReference>
<dbReference type="OrthoDB" id="1861365at2"/>
<organism evidence="2 3">
    <name type="scientific">Acetatifactor muris</name>
    <dbReference type="NCBI Taxonomy" id="879566"/>
    <lineage>
        <taxon>Bacteria</taxon>
        <taxon>Bacillati</taxon>
        <taxon>Bacillota</taxon>
        <taxon>Clostridia</taxon>
        <taxon>Lachnospirales</taxon>
        <taxon>Lachnospiraceae</taxon>
        <taxon>Acetatifactor</taxon>
    </lineage>
</organism>
<dbReference type="EMBL" id="OFSM01000010">
    <property type="protein sequence ID" value="SOY29431.1"/>
    <property type="molecule type" value="Genomic_DNA"/>
</dbReference>
<keyword evidence="1" id="KW-0812">Transmembrane</keyword>
<keyword evidence="3" id="KW-1185">Reference proteome</keyword>
<feature type="transmembrane region" description="Helical" evidence="1">
    <location>
        <begin position="220"/>
        <end position="239"/>
    </location>
</feature>
<feature type="transmembrane region" description="Helical" evidence="1">
    <location>
        <begin position="68"/>
        <end position="86"/>
    </location>
</feature>
<dbReference type="Proteomes" id="UP000236311">
    <property type="component" value="Unassembled WGS sequence"/>
</dbReference>
<feature type="transmembrane region" description="Helical" evidence="1">
    <location>
        <begin position="107"/>
        <end position="130"/>
    </location>
</feature>
<dbReference type="AlphaFoldDB" id="A0A2K4ZG42"/>
<evidence type="ECO:0008006" key="4">
    <source>
        <dbReference type="Google" id="ProtNLM"/>
    </source>
</evidence>
<evidence type="ECO:0000313" key="3">
    <source>
        <dbReference type="Proteomes" id="UP000236311"/>
    </source>
</evidence>
<protein>
    <recommendedName>
        <fullName evidence="4">ABC-2 family transporter protein</fullName>
    </recommendedName>
</protein>
<evidence type="ECO:0000313" key="2">
    <source>
        <dbReference type="EMBL" id="SOY29431.1"/>
    </source>
</evidence>
<sequence>MTGNGYKIRKSREWWSVWALLSRGSFYKVLVVLFLMVLGEWISFWRILRGDSPPGSLEELVNKGGASVFFMAALGVILLILAGTIGQAEEKSRNTLMRLKISGWQIFFIRTVYCTLCLLVLFSVQITAIFCAAELYERAVGGAGLSEQFLFLAFYRNEFLHGLLPMEELGKWVRNFLLILAFAMEAARSRKMGSVTLISLFVLTAAWFISPVGMGYRDGIVDFVCVVVIGADVLQMLFAREPE</sequence>
<name>A0A2K4ZG42_9FIRM</name>
<feature type="transmembrane region" description="Helical" evidence="1">
    <location>
        <begin position="26"/>
        <end position="48"/>
    </location>
</feature>
<accession>A0A2K4ZG42</accession>
<feature type="transmembrane region" description="Helical" evidence="1">
    <location>
        <begin position="194"/>
        <end position="214"/>
    </location>
</feature>
<gene>
    <name evidence="2" type="ORF">AMURIS_02146</name>
</gene>
<reference evidence="2 3" key="1">
    <citation type="submission" date="2018-01" db="EMBL/GenBank/DDBJ databases">
        <authorList>
            <person name="Gaut B.S."/>
            <person name="Morton B.R."/>
            <person name="Clegg M.T."/>
            <person name="Duvall M.R."/>
        </authorList>
    </citation>
    <scope>NUCLEOTIDE SEQUENCE [LARGE SCALE GENOMIC DNA]</scope>
    <source>
        <strain evidence="2">GP69</strain>
    </source>
</reference>